<accession>A0A5Q0M3E8</accession>
<evidence type="ECO:0000256" key="3">
    <source>
        <dbReference type="SAM" id="MobiDB-lite"/>
    </source>
</evidence>
<dbReference type="Pfam" id="PF00378">
    <property type="entry name" value="ECH_1"/>
    <property type="match status" value="1"/>
</dbReference>
<dbReference type="PROSITE" id="PS00166">
    <property type="entry name" value="ENOYL_COA_HYDRATASE"/>
    <property type="match status" value="1"/>
</dbReference>
<dbReference type="InterPro" id="IPR029045">
    <property type="entry name" value="ClpP/crotonase-like_dom_sf"/>
</dbReference>
<dbReference type="SUPFAM" id="SSF52096">
    <property type="entry name" value="ClpP/crotonase"/>
    <property type="match status" value="1"/>
</dbReference>
<protein>
    <submittedName>
        <fullName evidence="4">Enoyl-CoA hydratase/isomerase family protein</fullName>
    </submittedName>
</protein>
<feature type="compositionally biased region" description="Basic and acidic residues" evidence="3">
    <location>
        <begin position="76"/>
        <end position="95"/>
    </location>
</feature>
<reference evidence="4 5" key="1">
    <citation type="submission" date="2019-10" db="EMBL/GenBank/DDBJ databases">
        <title>Complete genome sequence of Variovorax paradoxus 5C-2.</title>
        <authorList>
            <person name="Gogoleva N.E."/>
            <person name="Balkin A.S."/>
        </authorList>
    </citation>
    <scope>NUCLEOTIDE SEQUENCE [LARGE SCALE GENOMIC DNA]</scope>
    <source>
        <strain evidence="4 5">5C-2</strain>
    </source>
</reference>
<dbReference type="GO" id="GO:0016853">
    <property type="term" value="F:isomerase activity"/>
    <property type="evidence" value="ECO:0007669"/>
    <property type="project" value="UniProtKB-KW"/>
</dbReference>
<dbReference type="InterPro" id="IPR001753">
    <property type="entry name" value="Enoyl-CoA_hydra/iso"/>
</dbReference>
<evidence type="ECO:0000256" key="1">
    <source>
        <dbReference type="ARBA" id="ARBA00005254"/>
    </source>
</evidence>
<dbReference type="Gene3D" id="1.10.12.10">
    <property type="entry name" value="Lyase 2-enoyl-coa Hydratase, Chain A, domain 2"/>
    <property type="match status" value="1"/>
</dbReference>
<feature type="region of interest" description="Disordered" evidence="3">
    <location>
        <begin position="75"/>
        <end position="95"/>
    </location>
</feature>
<dbReference type="RefSeq" id="WP_153282706.1">
    <property type="nucleotide sequence ID" value="NZ_CP045644.1"/>
</dbReference>
<dbReference type="AlphaFoldDB" id="A0A5Q0M3E8"/>
<evidence type="ECO:0000313" key="4">
    <source>
        <dbReference type="EMBL" id="QFZ84053.1"/>
    </source>
</evidence>
<dbReference type="PANTHER" id="PTHR43459:SF1">
    <property type="entry name" value="EG:BACN32G11.4 PROTEIN"/>
    <property type="match status" value="1"/>
</dbReference>
<comment type="similarity">
    <text evidence="1 2">Belongs to the enoyl-CoA hydratase/isomerase family.</text>
</comment>
<dbReference type="PANTHER" id="PTHR43459">
    <property type="entry name" value="ENOYL-COA HYDRATASE"/>
    <property type="match status" value="1"/>
</dbReference>
<name>A0A5Q0M3E8_VARPD</name>
<proteinExistence type="inferred from homology"/>
<organism evidence="4 5">
    <name type="scientific">Variovorax paradoxus</name>
    <dbReference type="NCBI Taxonomy" id="34073"/>
    <lineage>
        <taxon>Bacteria</taxon>
        <taxon>Pseudomonadati</taxon>
        <taxon>Pseudomonadota</taxon>
        <taxon>Betaproteobacteria</taxon>
        <taxon>Burkholderiales</taxon>
        <taxon>Comamonadaceae</taxon>
        <taxon>Variovorax</taxon>
    </lineage>
</organism>
<dbReference type="Proteomes" id="UP000326780">
    <property type="component" value="Chromosome"/>
</dbReference>
<keyword evidence="4" id="KW-0413">Isomerase</keyword>
<dbReference type="InterPro" id="IPR014748">
    <property type="entry name" value="Enoyl-CoA_hydra_C"/>
</dbReference>
<dbReference type="InterPro" id="IPR018376">
    <property type="entry name" value="Enoyl-CoA_hyd/isom_CS"/>
</dbReference>
<dbReference type="Gene3D" id="3.90.226.10">
    <property type="entry name" value="2-enoyl-CoA Hydratase, Chain A, domain 1"/>
    <property type="match status" value="1"/>
</dbReference>
<gene>
    <name evidence="4" type="ORF">GFK26_15460</name>
</gene>
<dbReference type="CDD" id="cd06558">
    <property type="entry name" value="crotonase-like"/>
    <property type="match status" value="1"/>
</dbReference>
<evidence type="ECO:0000256" key="2">
    <source>
        <dbReference type="RuleBase" id="RU003707"/>
    </source>
</evidence>
<evidence type="ECO:0000313" key="5">
    <source>
        <dbReference type="Proteomes" id="UP000326780"/>
    </source>
</evidence>
<sequence>MASDTETIALRESQLVIDGPVAEFSHQRPGARNALSMELRADYAEMLARVRENRALRVLVLTGSGGSFCAGGDVKGMNERLQDPDPERNSPDATRRRLMDSQLWLTQLRELDLPVIAAVDGAAYGAGFGLALQADFILASTRAAFCMSFARMGAVPDYGALYTLPRIVGLARAKEVMLTARRIGAQEAMAMGFVHAVHEPAALPQAARAFAHRLSAGPREAAAMTRSLLNKSFETDYATLATLEACAQGVAMASAYHAEAAARFTRGEPSLFDWDRDSAAPQQK</sequence>
<dbReference type="EMBL" id="CP045644">
    <property type="protein sequence ID" value="QFZ84053.1"/>
    <property type="molecule type" value="Genomic_DNA"/>
</dbReference>